<reference evidence="2 3" key="1">
    <citation type="journal article" date="2017" name="Curr. Biol.">
        <title>The Evolution of Venom by Co-option of Single-Copy Genes.</title>
        <authorList>
            <person name="Martinson E.O."/>
            <person name="Mrinalini"/>
            <person name="Kelkar Y.D."/>
            <person name="Chang C.H."/>
            <person name="Werren J.H."/>
        </authorList>
    </citation>
    <scope>NUCLEOTIDE SEQUENCE [LARGE SCALE GENOMIC DNA]</scope>
    <source>
        <strain evidence="2 3">Alberta</strain>
        <tissue evidence="2">Whole body</tissue>
    </source>
</reference>
<accession>A0A232EEU3</accession>
<name>A0A232EEU3_9HYME</name>
<proteinExistence type="predicted"/>
<comment type="caution">
    <text evidence="2">The sequence shown here is derived from an EMBL/GenBank/DDBJ whole genome shotgun (WGS) entry which is preliminary data.</text>
</comment>
<gene>
    <name evidence="2" type="ORF">TSAR_003193</name>
</gene>
<dbReference type="AlphaFoldDB" id="A0A232EEU3"/>
<protein>
    <submittedName>
        <fullName evidence="2">Uncharacterized protein</fullName>
    </submittedName>
</protein>
<evidence type="ECO:0000313" key="3">
    <source>
        <dbReference type="Proteomes" id="UP000215335"/>
    </source>
</evidence>
<dbReference type="EMBL" id="NNAY01005220">
    <property type="protein sequence ID" value="OXU16871.1"/>
    <property type="molecule type" value="Genomic_DNA"/>
</dbReference>
<feature type="region of interest" description="Disordered" evidence="1">
    <location>
        <begin position="59"/>
        <end position="97"/>
    </location>
</feature>
<evidence type="ECO:0000313" key="2">
    <source>
        <dbReference type="EMBL" id="OXU16871.1"/>
    </source>
</evidence>
<feature type="compositionally biased region" description="Acidic residues" evidence="1">
    <location>
        <begin position="71"/>
        <end position="87"/>
    </location>
</feature>
<keyword evidence="3" id="KW-1185">Reference proteome</keyword>
<dbReference type="Proteomes" id="UP000215335">
    <property type="component" value="Unassembled WGS sequence"/>
</dbReference>
<organism evidence="2 3">
    <name type="scientific">Trichomalopsis sarcophagae</name>
    <dbReference type="NCBI Taxonomy" id="543379"/>
    <lineage>
        <taxon>Eukaryota</taxon>
        <taxon>Metazoa</taxon>
        <taxon>Ecdysozoa</taxon>
        <taxon>Arthropoda</taxon>
        <taxon>Hexapoda</taxon>
        <taxon>Insecta</taxon>
        <taxon>Pterygota</taxon>
        <taxon>Neoptera</taxon>
        <taxon>Endopterygota</taxon>
        <taxon>Hymenoptera</taxon>
        <taxon>Apocrita</taxon>
        <taxon>Proctotrupomorpha</taxon>
        <taxon>Chalcidoidea</taxon>
        <taxon>Pteromalidae</taxon>
        <taxon>Pteromalinae</taxon>
        <taxon>Trichomalopsis</taxon>
    </lineage>
</organism>
<sequence>MLPMRMSSSRAFRSARVAGAGGECCSRLVELILIVVGISAGQLPDDVYMSAGVETRAFRASPAGLSSSSSIDEDEEDEEEEEEEEEVVVGKKERRKK</sequence>
<evidence type="ECO:0000256" key="1">
    <source>
        <dbReference type="SAM" id="MobiDB-lite"/>
    </source>
</evidence>